<evidence type="ECO:0000256" key="2">
    <source>
        <dbReference type="ARBA" id="ARBA00022729"/>
    </source>
</evidence>
<feature type="domain" description="Type II/III secretion system secretin-like" evidence="7">
    <location>
        <begin position="533"/>
        <end position="681"/>
    </location>
</feature>
<protein>
    <submittedName>
        <fullName evidence="9">Secretin N-terminal domain-containing protein</fullName>
    </submittedName>
</protein>
<feature type="domain" description="NolW-like" evidence="8">
    <location>
        <begin position="150"/>
        <end position="238"/>
    </location>
</feature>
<comment type="subcellular location">
    <subcellularLocation>
        <location evidence="5">Cell outer membrane</location>
    </subcellularLocation>
    <subcellularLocation>
        <location evidence="1">Membrane</location>
    </subcellularLocation>
</comment>
<sequence length="681" mass="70051">MIKRHVLLLTAVLGMAAAQTTPPAVQPATADAQLSRANVTVEIGRYGGPLSSLLAAIAKAAGYGLILDANVDALQSASNATGANAGTAPAAGEGAPAAASTGARPVVYSFQDKPFNEVWPLLMDVYGLSYEVVNMGGQPVLRVGNTPIQRIVALKNADAAETATQVKLFFGTPTYSETPQKDAQGNVVGVTRTLADVKLDSPTLRIVPDVRSNSVVVRGTNKEVTEVQRLLAQLDQAARPGASTPTTPEVRTVQRVYAVKGLQADAVTLLGAQYPGLKVTPVGQTGQLVISGPENQLDAALALLGQVDRAAPAAGQTTQRVFTLINASAEEVKATLEGTLARDLTNTGSNLTPNATLINPLTGQPYTNGPLANMPVGTAAALSGQSAGTANTVAAASAPATAATIIADKRTNTLIVRGTPEQVAQIAELVPTLDTRVPQINVQIRIQEITETAARSLGVDWKASFGGFSVTAGGGGLTAAFDPTQNLVGFNLGPTLKTLETQGVSKSVYDGSVTMQSGQRALGAGTDTQNSSSTAAASIKSGGRLEINIPSQAANVPAIQKQVDYGVNLDFFSPQVAPDGTITLRVRGQVNDLRTPLEAVDSAGAVPNVLRFTNSEAQTTLTFKSGQTLLLSGLLADKDTVSNGGVPFLSQIPVIGGLFGSQSKSNTKTQLLVVITGTVVK</sequence>
<dbReference type="InterPro" id="IPR004846">
    <property type="entry name" value="T2SS/T3SS_dom"/>
</dbReference>
<keyword evidence="3" id="KW-0472">Membrane</keyword>
<comment type="caution">
    <text evidence="9">The sequence shown here is derived from an EMBL/GenBank/DDBJ whole genome shotgun (WGS) entry which is preliminary data.</text>
</comment>
<reference evidence="10" key="1">
    <citation type="journal article" date="2019" name="Int. J. Syst. Evol. Microbiol.">
        <title>The Global Catalogue of Microorganisms (GCM) 10K type strain sequencing project: providing services to taxonomists for standard genome sequencing and annotation.</title>
        <authorList>
            <consortium name="The Broad Institute Genomics Platform"/>
            <consortium name="The Broad Institute Genome Sequencing Center for Infectious Disease"/>
            <person name="Wu L."/>
            <person name="Ma J."/>
        </authorList>
    </citation>
    <scope>NUCLEOTIDE SEQUENCE [LARGE SCALE GENOMIC DNA]</scope>
    <source>
        <strain evidence="10">KCTC 33842</strain>
    </source>
</reference>
<dbReference type="Gene3D" id="3.30.1370.120">
    <property type="match status" value="2"/>
</dbReference>
<keyword evidence="5" id="KW-0813">Transport</keyword>
<evidence type="ECO:0000313" key="10">
    <source>
        <dbReference type="Proteomes" id="UP001597475"/>
    </source>
</evidence>
<gene>
    <name evidence="9" type="ORF">ACFSR9_01775</name>
</gene>
<feature type="signal peptide" evidence="6">
    <location>
        <begin position="1"/>
        <end position="20"/>
    </location>
</feature>
<keyword evidence="10" id="KW-1185">Reference proteome</keyword>
<dbReference type="EMBL" id="JBHUMK010000010">
    <property type="protein sequence ID" value="MFD2608169.1"/>
    <property type="molecule type" value="Genomic_DNA"/>
</dbReference>
<dbReference type="InterPro" id="IPR050810">
    <property type="entry name" value="Bact_Secretion_Sys_Channel"/>
</dbReference>
<evidence type="ECO:0000256" key="3">
    <source>
        <dbReference type="ARBA" id="ARBA00023136"/>
    </source>
</evidence>
<evidence type="ECO:0000259" key="8">
    <source>
        <dbReference type="Pfam" id="PF03958"/>
    </source>
</evidence>
<dbReference type="InterPro" id="IPR038591">
    <property type="entry name" value="NolW-like_sf"/>
</dbReference>
<dbReference type="Proteomes" id="UP001597475">
    <property type="component" value="Unassembled WGS sequence"/>
</dbReference>
<dbReference type="PANTHER" id="PTHR30332:SF17">
    <property type="entry name" value="TYPE IV PILIATION SYSTEM PROTEIN DR_0774-RELATED"/>
    <property type="match status" value="1"/>
</dbReference>
<keyword evidence="2 6" id="KW-0732">Signal</keyword>
<evidence type="ECO:0000313" key="9">
    <source>
        <dbReference type="EMBL" id="MFD2608169.1"/>
    </source>
</evidence>
<evidence type="ECO:0000256" key="4">
    <source>
        <dbReference type="RuleBase" id="RU004003"/>
    </source>
</evidence>
<feature type="chain" id="PRO_5045379991" evidence="6">
    <location>
        <begin position="21"/>
        <end position="681"/>
    </location>
</feature>
<comment type="similarity">
    <text evidence="4">Belongs to the bacterial secretin family.</text>
</comment>
<dbReference type="PANTHER" id="PTHR30332">
    <property type="entry name" value="PROBABLE GENERAL SECRETION PATHWAY PROTEIN D"/>
    <property type="match status" value="1"/>
</dbReference>
<dbReference type="Pfam" id="PF00263">
    <property type="entry name" value="Secretin"/>
    <property type="match status" value="1"/>
</dbReference>
<organism evidence="9 10">
    <name type="scientific">Deinococcus taklimakanensis</name>
    <dbReference type="NCBI Taxonomy" id="536443"/>
    <lineage>
        <taxon>Bacteria</taxon>
        <taxon>Thermotogati</taxon>
        <taxon>Deinococcota</taxon>
        <taxon>Deinococci</taxon>
        <taxon>Deinococcales</taxon>
        <taxon>Deinococcaceae</taxon>
        <taxon>Deinococcus</taxon>
    </lineage>
</organism>
<evidence type="ECO:0000256" key="1">
    <source>
        <dbReference type="ARBA" id="ARBA00004370"/>
    </source>
</evidence>
<dbReference type="Pfam" id="PF03958">
    <property type="entry name" value="Secretin_N"/>
    <property type="match status" value="2"/>
</dbReference>
<proteinExistence type="inferred from homology"/>
<dbReference type="InterPro" id="IPR005644">
    <property type="entry name" value="NolW-like"/>
</dbReference>
<evidence type="ECO:0000259" key="7">
    <source>
        <dbReference type="Pfam" id="PF00263"/>
    </source>
</evidence>
<name>A0ABW5NZ51_9DEIO</name>
<accession>A0ABW5NZ51</accession>
<dbReference type="RefSeq" id="WP_386842471.1">
    <property type="nucleotide sequence ID" value="NZ_JBHUMK010000010.1"/>
</dbReference>
<feature type="domain" description="NolW-like" evidence="8">
    <location>
        <begin position="320"/>
        <end position="439"/>
    </location>
</feature>
<dbReference type="InterPro" id="IPR001775">
    <property type="entry name" value="GspD/PilQ"/>
</dbReference>
<evidence type="ECO:0000256" key="5">
    <source>
        <dbReference type="RuleBase" id="RU004004"/>
    </source>
</evidence>
<dbReference type="PRINTS" id="PR00811">
    <property type="entry name" value="BCTERIALGSPD"/>
</dbReference>
<evidence type="ECO:0000256" key="6">
    <source>
        <dbReference type="SAM" id="SignalP"/>
    </source>
</evidence>